<evidence type="ECO:0000256" key="6">
    <source>
        <dbReference type="SAM" id="MobiDB-lite"/>
    </source>
</evidence>
<evidence type="ECO:0000259" key="8">
    <source>
        <dbReference type="PROSITE" id="PS51294"/>
    </source>
</evidence>
<feature type="domain" description="HTH myb-type" evidence="8">
    <location>
        <begin position="195"/>
        <end position="250"/>
    </location>
</feature>
<organism evidence="9 10">
    <name type="scientific">Quercus lobata</name>
    <name type="common">Valley oak</name>
    <dbReference type="NCBI Taxonomy" id="97700"/>
    <lineage>
        <taxon>Eukaryota</taxon>
        <taxon>Viridiplantae</taxon>
        <taxon>Streptophyta</taxon>
        <taxon>Embryophyta</taxon>
        <taxon>Tracheophyta</taxon>
        <taxon>Spermatophyta</taxon>
        <taxon>Magnoliopsida</taxon>
        <taxon>eudicotyledons</taxon>
        <taxon>Gunneridae</taxon>
        <taxon>Pentapetalae</taxon>
        <taxon>rosids</taxon>
        <taxon>fabids</taxon>
        <taxon>Fagales</taxon>
        <taxon>Fagaceae</taxon>
        <taxon>Quercus</taxon>
    </lineage>
</organism>
<feature type="region of interest" description="Disordered" evidence="6">
    <location>
        <begin position="329"/>
        <end position="360"/>
    </location>
</feature>
<dbReference type="OMA" id="ARDQEHM"/>
<evidence type="ECO:0000256" key="3">
    <source>
        <dbReference type="ARBA" id="ARBA00023015"/>
    </source>
</evidence>
<keyword evidence="4" id="KW-0238">DNA-binding</keyword>
<evidence type="ECO:0008006" key="11">
    <source>
        <dbReference type="Google" id="ProtNLM"/>
    </source>
</evidence>
<dbReference type="EnsemblPlants" id="QL10p010666:mrna">
    <property type="protein sequence ID" value="QL10p010666:mrna"/>
    <property type="gene ID" value="QL10p010666"/>
</dbReference>
<evidence type="ECO:0000313" key="9">
    <source>
        <dbReference type="EnsemblPlants" id="QL10p010666:mrna"/>
    </source>
</evidence>
<evidence type="ECO:0000256" key="1">
    <source>
        <dbReference type="ARBA" id="ARBA00004123"/>
    </source>
</evidence>
<dbReference type="FunFam" id="1.10.10.60:FF:000010">
    <property type="entry name" value="Transcriptional activator Myb isoform A"/>
    <property type="match status" value="1"/>
</dbReference>
<dbReference type="Gene3D" id="1.10.10.60">
    <property type="entry name" value="Homeodomain-like"/>
    <property type="match status" value="2"/>
</dbReference>
<dbReference type="SMART" id="SM00717">
    <property type="entry name" value="SANT"/>
    <property type="match status" value="2"/>
</dbReference>
<keyword evidence="2" id="KW-0677">Repeat</keyword>
<dbReference type="OrthoDB" id="2143914at2759"/>
<protein>
    <recommendedName>
        <fullName evidence="11">Transcription factor MYB98</fullName>
    </recommendedName>
</protein>
<evidence type="ECO:0000313" key="10">
    <source>
        <dbReference type="Proteomes" id="UP000594261"/>
    </source>
</evidence>
<dbReference type="FunFam" id="1.10.10.60:FF:000381">
    <property type="entry name" value="Transcription factor MYB119"/>
    <property type="match status" value="1"/>
</dbReference>
<dbReference type="InParanoid" id="A0A7N2MPF6"/>
<proteinExistence type="predicted"/>
<dbReference type="InterPro" id="IPR001005">
    <property type="entry name" value="SANT/Myb"/>
</dbReference>
<dbReference type="SUPFAM" id="SSF46689">
    <property type="entry name" value="Homeodomain-like"/>
    <property type="match status" value="1"/>
</dbReference>
<dbReference type="GO" id="GO:0000978">
    <property type="term" value="F:RNA polymerase II cis-regulatory region sequence-specific DNA binding"/>
    <property type="evidence" value="ECO:0007669"/>
    <property type="project" value="TreeGrafter"/>
</dbReference>
<dbReference type="Proteomes" id="UP000594261">
    <property type="component" value="Chromosome 10"/>
</dbReference>
<gene>
    <name evidence="9" type="primary">LOC115964329</name>
</gene>
<name>A0A7N2MPF6_QUELO</name>
<dbReference type="InterPro" id="IPR017930">
    <property type="entry name" value="Myb_dom"/>
</dbReference>
<reference evidence="9 10" key="1">
    <citation type="journal article" date="2016" name="G3 (Bethesda)">
        <title>First Draft Assembly and Annotation of the Genome of a California Endemic Oak Quercus lobata Nee (Fagaceae).</title>
        <authorList>
            <person name="Sork V.L."/>
            <person name="Fitz-Gibbon S.T."/>
            <person name="Puiu D."/>
            <person name="Crepeau M."/>
            <person name="Gugger P.F."/>
            <person name="Sherman R."/>
            <person name="Stevens K."/>
            <person name="Langley C.H."/>
            <person name="Pellegrini M."/>
            <person name="Salzberg S.L."/>
        </authorList>
    </citation>
    <scope>NUCLEOTIDE SEQUENCE [LARGE SCALE GENOMIC DNA]</scope>
    <source>
        <strain evidence="9 10">cv. SW786</strain>
    </source>
</reference>
<keyword evidence="3" id="KW-0805">Transcription regulation</keyword>
<reference evidence="9" key="2">
    <citation type="submission" date="2021-01" db="UniProtKB">
        <authorList>
            <consortium name="EnsemblPlants"/>
        </authorList>
    </citation>
    <scope>IDENTIFICATION</scope>
</reference>
<comment type="subcellular location">
    <subcellularLocation>
        <location evidence="1">Nucleus</location>
    </subcellularLocation>
</comment>
<dbReference type="GO" id="GO:0005634">
    <property type="term" value="C:nucleus"/>
    <property type="evidence" value="ECO:0007669"/>
    <property type="project" value="UniProtKB-SubCell"/>
</dbReference>
<dbReference type="EMBL" id="LRBV02000010">
    <property type="status" value="NOT_ANNOTATED_CDS"/>
    <property type="molecule type" value="Genomic_DNA"/>
</dbReference>
<dbReference type="InterPro" id="IPR050560">
    <property type="entry name" value="MYB_TF"/>
</dbReference>
<evidence type="ECO:0000256" key="2">
    <source>
        <dbReference type="ARBA" id="ARBA00022737"/>
    </source>
</evidence>
<feature type="domain" description="HTH myb-type" evidence="8">
    <location>
        <begin position="251"/>
        <end position="301"/>
    </location>
</feature>
<evidence type="ECO:0000259" key="7">
    <source>
        <dbReference type="PROSITE" id="PS50090"/>
    </source>
</evidence>
<evidence type="ECO:0000256" key="4">
    <source>
        <dbReference type="ARBA" id="ARBA00023125"/>
    </source>
</evidence>
<dbReference type="PANTHER" id="PTHR45614">
    <property type="entry name" value="MYB PROTEIN-RELATED"/>
    <property type="match status" value="1"/>
</dbReference>
<dbReference type="PROSITE" id="PS50090">
    <property type="entry name" value="MYB_LIKE"/>
    <property type="match status" value="2"/>
</dbReference>
<accession>A0A7N2MPF6</accession>
<dbReference type="GO" id="GO:0000981">
    <property type="term" value="F:DNA-binding transcription factor activity, RNA polymerase II-specific"/>
    <property type="evidence" value="ECO:0007669"/>
    <property type="project" value="TreeGrafter"/>
</dbReference>
<dbReference type="AlphaFoldDB" id="A0A7N2MPF6"/>
<feature type="domain" description="Myb-like" evidence="7">
    <location>
        <begin position="247"/>
        <end position="297"/>
    </location>
</feature>
<evidence type="ECO:0000256" key="5">
    <source>
        <dbReference type="ARBA" id="ARBA00023242"/>
    </source>
</evidence>
<dbReference type="GeneID" id="115964329"/>
<dbReference type="Gramene" id="QL10p010666:mrna">
    <property type="protein sequence ID" value="QL10p010666:mrna"/>
    <property type="gene ID" value="QL10p010666"/>
</dbReference>
<dbReference type="InterPro" id="IPR009057">
    <property type="entry name" value="Homeodomain-like_sf"/>
</dbReference>
<keyword evidence="10" id="KW-1185">Reference proteome</keyword>
<dbReference type="Pfam" id="PF13921">
    <property type="entry name" value="Myb_DNA-bind_6"/>
    <property type="match status" value="1"/>
</dbReference>
<sequence length="475" mass="54501">MFDHSSSRPLSLMELDTKFRENLASQPMLLSDNYLKSHMKDDFSFEAPSSKGFLQDFHHLDQFQTIGSSSNPIFRVQTQCYDDTLNNNLAYGCTSTDFDIYECKPFMDNGGHGHVMDNFESGGYLNLPQRNPIDIMGSDRSHVVFTSQDIIKPLNFVVPDEVSCITAENGYYKKIGMNKNRALPTTKKPQKGRKKSNVVKGQWTVEEDRLLIQLVKQYGVRKWSYIAQMLPGRIGKQCRERWHNHLRPDIKKDTWSEEEDKVLIQAHAEIGNKWAEIAKRLPGRTENSIKNHWNATKRRQYSKRKCRSKYPRGSLLQEYIKGLNLDPSNMVQNRRKTSSSNATANNTIKTPTQLPQSTDQFSPNARLVPNYDFNEVPEFCFDENMFQESCSIDSLLDDIPNNAPIMDENNFDDQMPCGPVVNENMLHCPPVIVDENDFDMDIPVDMTPVVDCDVKKELDLVEMMSQVNEAKCVSP</sequence>
<keyword evidence="3" id="KW-0804">Transcription</keyword>
<dbReference type="PROSITE" id="PS51294">
    <property type="entry name" value="HTH_MYB"/>
    <property type="match status" value="2"/>
</dbReference>
<dbReference type="PANTHER" id="PTHR45614:SF285">
    <property type="entry name" value="TRANSCRIPTION FACTOR MYB98"/>
    <property type="match status" value="1"/>
</dbReference>
<dbReference type="CDD" id="cd00167">
    <property type="entry name" value="SANT"/>
    <property type="match status" value="2"/>
</dbReference>
<keyword evidence="5" id="KW-0539">Nucleus</keyword>
<dbReference type="KEGG" id="qlo:115964329"/>
<feature type="domain" description="Myb-like" evidence="7">
    <location>
        <begin position="195"/>
        <end position="246"/>
    </location>
</feature>
<dbReference type="RefSeq" id="XP_030939523.1">
    <property type="nucleotide sequence ID" value="XM_031083663.1"/>
</dbReference>